<reference evidence="1 2" key="1">
    <citation type="journal article" date="2006" name="Science">
        <title>Genome of rice cluster I archaea -- the key methane producers in the rice rhizosphere.</title>
        <authorList>
            <person name="Erkel C."/>
            <person name="Kube M."/>
            <person name="Reinhardt R."/>
            <person name="Liesack W."/>
        </authorList>
    </citation>
    <scope>NUCLEOTIDE SEQUENCE [LARGE SCALE GENOMIC DNA]</scope>
    <source>
        <strain evidence="2">DSM 22066 / NBRC 105507 / MRE50</strain>
    </source>
</reference>
<dbReference type="EMBL" id="AM114193">
    <property type="protein sequence ID" value="CAJ38259.1"/>
    <property type="molecule type" value="Genomic_DNA"/>
</dbReference>
<gene>
    <name evidence="1" type="ORF">LRC42</name>
</gene>
<protein>
    <recommendedName>
        <fullName evidence="3">Peptidase M3A/M3B catalytic domain-containing protein</fullName>
    </recommendedName>
</protein>
<evidence type="ECO:0000313" key="1">
    <source>
        <dbReference type="EMBL" id="CAJ38259.1"/>
    </source>
</evidence>
<organism evidence="1 2">
    <name type="scientific">Methanocella arvoryzae (strain DSM 22066 / NBRC 105507 / MRE50)</name>
    <dbReference type="NCBI Taxonomy" id="351160"/>
    <lineage>
        <taxon>Archaea</taxon>
        <taxon>Methanobacteriati</taxon>
        <taxon>Methanobacteriota</taxon>
        <taxon>Stenosarchaea group</taxon>
        <taxon>Methanomicrobia</taxon>
        <taxon>Methanocellales</taxon>
        <taxon>Methanocellaceae</taxon>
        <taxon>Methanocella</taxon>
    </lineage>
</organism>
<evidence type="ECO:0000313" key="2">
    <source>
        <dbReference type="Proteomes" id="UP000000663"/>
    </source>
</evidence>
<name>Q0W034_METAR</name>
<evidence type="ECO:0008006" key="3">
    <source>
        <dbReference type="Google" id="ProtNLM"/>
    </source>
</evidence>
<dbReference type="Proteomes" id="UP000000663">
    <property type="component" value="Chromosome"/>
</dbReference>
<proteinExistence type="predicted"/>
<dbReference type="KEGG" id="rci:LRC42"/>
<dbReference type="PATRIC" id="fig|351160.9.peg.10"/>
<dbReference type="STRING" id="351160.LRC42"/>
<sequence>MLMTDMDSIRTDLEQFNEALMREEYESRAGLKDEPDTASIYARYSGIFDSEDLIYEVRAKRERASGTEKLRMSYMYAFLLSGFIGRKTTDLGDKLSATEAKTEIEIEGKKVPFRYSAVIQANEPDHEKRMIIDAAREGVYDVLNPMLQERLDRSYEIARSFGYDNYVSMCMDMSGIDLHALKFQMQNVLHRTDRLYTKHFRNMCKDLLGLSLSEVRAGDIGYLFRVKEFDRFFAQDKMLGVLDNTLSGMNMQVGEGSNIRMDTEAREKKTPRAFCCPIRVPEDIVLCIMPKGGMDDYRSLLHEMGHAQHFGNVDPGMAMEFKYMGDNSVTEAYAMLFEHLTGNRYWLGQQFEDMTENDVARLTHFQSFQTLYMVRRYAAKLLYEIELHSGAADPEKIYAQILGDALKFQHPEKRYLYDLDSEFYSACYLRAWMLEVQIRNLLKDEFGDGWWNVQAAGDYLRNLWSTGQKYDGVMIARNMGYYGIDETPLVRELERNLRY</sequence>
<dbReference type="Gene3D" id="1.10.1370.30">
    <property type="match status" value="1"/>
</dbReference>
<dbReference type="AlphaFoldDB" id="Q0W034"/>
<dbReference type="SUPFAM" id="SSF55486">
    <property type="entry name" value="Metalloproteases ('zincins'), catalytic domain"/>
    <property type="match status" value="1"/>
</dbReference>
<dbReference type="eggNOG" id="arCOG04758">
    <property type="taxonomic scope" value="Archaea"/>
</dbReference>
<accession>Q0W034</accession>
<keyword evidence="2" id="KW-1185">Reference proteome</keyword>